<keyword evidence="4" id="KW-1185">Reference proteome</keyword>
<proteinExistence type="predicted"/>
<dbReference type="InterPro" id="IPR001375">
    <property type="entry name" value="Peptidase_S9_cat"/>
</dbReference>
<dbReference type="Proteomes" id="UP000654345">
    <property type="component" value="Unassembled WGS sequence"/>
</dbReference>
<name>A0ABQ3UPC1_9CHLR</name>
<protein>
    <submittedName>
        <fullName evidence="3">Alpha/beta hydrolase</fullName>
    </submittedName>
</protein>
<dbReference type="SUPFAM" id="SSF53474">
    <property type="entry name" value="alpha/beta-Hydrolases"/>
    <property type="match status" value="1"/>
</dbReference>
<keyword evidence="1" id="KW-0812">Transmembrane</keyword>
<dbReference type="Gene3D" id="3.40.50.1820">
    <property type="entry name" value="alpha/beta hydrolase"/>
    <property type="match status" value="1"/>
</dbReference>
<evidence type="ECO:0000256" key="1">
    <source>
        <dbReference type="SAM" id="Phobius"/>
    </source>
</evidence>
<feature type="transmembrane region" description="Helical" evidence="1">
    <location>
        <begin position="6"/>
        <end position="25"/>
    </location>
</feature>
<dbReference type="GO" id="GO:0016787">
    <property type="term" value="F:hydrolase activity"/>
    <property type="evidence" value="ECO:0007669"/>
    <property type="project" value="UniProtKB-KW"/>
</dbReference>
<evidence type="ECO:0000313" key="4">
    <source>
        <dbReference type="Proteomes" id="UP000654345"/>
    </source>
</evidence>
<feature type="domain" description="Peptidase S9 prolyl oligopeptidase catalytic" evidence="2">
    <location>
        <begin position="125"/>
        <end position="296"/>
    </location>
</feature>
<accession>A0ABQ3UPC1</accession>
<evidence type="ECO:0000313" key="3">
    <source>
        <dbReference type="EMBL" id="GHO54576.1"/>
    </source>
</evidence>
<dbReference type="Pfam" id="PF00326">
    <property type="entry name" value="Peptidase_S9"/>
    <property type="match status" value="1"/>
</dbReference>
<keyword evidence="1" id="KW-0472">Membrane</keyword>
<reference evidence="3 4" key="1">
    <citation type="journal article" date="2021" name="Int. J. Syst. Evol. Microbiol.">
        <title>Reticulibacter mediterranei gen. nov., sp. nov., within the new family Reticulibacteraceae fam. nov., and Ktedonospora formicarum gen. nov., sp. nov., Ktedonobacter robiniae sp. nov., Dictyobacter formicarum sp. nov. and Dictyobacter arantiisoli sp. nov., belonging to the class Ktedonobacteria.</title>
        <authorList>
            <person name="Yabe S."/>
            <person name="Zheng Y."/>
            <person name="Wang C.M."/>
            <person name="Sakai Y."/>
            <person name="Abe K."/>
            <person name="Yokota A."/>
            <person name="Donadio S."/>
            <person name="Cavaletti L."/>
            <person name="Monciardini P."/>
        </authorList>
    </citation>
    <scope>NUCLEOTIDE SEQUENCE [LARGE SCALE GENOMIC DNA]</scope>
    <source>
        <strain evidence="3 4">SOSP1-30</strain>
    </source>
</reference>
<dbReference type="EMBL" id="BNJG01000001">
    <property type="protein sequence ID" value="GHO54576.1"/>
    <property type="molecule type" value="Genomic_DNA"/>
</dbReference>
<comment type="caution">
    <text evidence="3">The sequence shown here is derived from an EMBL/GenBank/DDBJ whole genome shotgun (WGS) entry which is preliminary data.</text>
</comment>
<keyword evidence="3" id="KW-0378">Hydrolase</keyword>
<sequence length="324" mass="35778">MLLGGVVGGGIGVLGAIAGVGLYIVDTLIRPKRQTNFIEQYTFSPFEVNLPAEEVTFPPLYGDYEVSGWFVPSPGATTTILICPGYRGRRSDLLGTCVNLWRAGHNILAFEYYGHGEVVGKPVTLGYREINDFLGAVAYAKQRVPETRLGAVGYSMGAAVALMAAARAPEIEAVVADSPFATHRSPIDYAVRRTLHLPFFLFDWMTDMILWWRAGYHFNQVEPLRDIGRIAPRPVLIIHGLKDSIVNPNDAPLLYKAAGNPKELWLLPDADHCGAYFEDRVAYVNKLVNFFNLYLKEMPAPIPLPERKESQAADSDGHHFSEAG</sequence>
<dbReference type="PANTHER" id="PTHR43358:SF4">
    <property type="entry name" value="ALPHA_BETA HYDROLASE FOLD-1 DOMAIN-CONTAINING PROTEIN"/>
    <property type="match status" value="1"/>
</dbReference>
<dbReference type="PANTHER" id="PTHR43358">
    <property type="entry name" value="ALPHA/BETA-HYDROLASE"/>
    <property type="match status" value="1"/>
</dbReference>
<gene>
    <name evidence="3" type="ORF">KSB_30510</name>
</gene>
<dbReference type="InterPro" id="IPR052920">
    <property type="entry name" value="DNA-binding_regulatory"/>
</dbReference>
<keyword evidence="1" id="KW-1133">Transmembrane helix</keyword>
<dbReference type="InterPro" id="IPR029058">
    <property type="entry name" value="AB_hydrolase_fold"/>
</dbReference>
<organism evidence="3 4">
    <name type="scientific">Ktedonobacter robiniae</name>
    <dbReference type="NCBI Taxonomy" id="2778365"/>
    <lineage>
        <taxon>Bacteria</taxon>
        <taxon>Bacillati</taxon>
        <taxon>Chloroflexota</taxon>
        <taxon>Ktedonobacteria</taxon>
        <taxon>Ktedonobacterales</taxon>
        <taxon>Ktedonobacteraceae</taxon>
        <taxon>Ktedonobacter</taxon>
    </lineage>
</organism>
<evidence type="ECO:0000259" key="2">
    <source>
        <dbReference type="Pfam" id="PF00326"/>
    </source>
</evidence>